<evidence type="ECO:0008006" key="4">
    <source>
        <dbReference type="Google" id="ProtNLM"/>
    </source>
</evidence>
<dbReference type="RefSeq" id="WP_306971694.1">
    <property type="nucleotide sequence ID" value="NZ_JAUSZV010000001.1"/>
</dbReference>
<feature type="region of interest" description="Disordered" evidence="1">
    <location>
        <begin position="1"/>
        <end position="37"/>
    </location>
</feature>
<sequence>MPSQHATAHSPNPAAAARMRAIGLNRRRPAPSRGASFNCSRCSTSWAGAEADCFWCGLPATQEHSHPGTALQLLLIAVGRTPVFKPEPGQQEESR</sequence>
<organism evidence="2 3">
    <name type="scientific">Streptomyces canus</name>
    <dbReference type="NCBI Taxonomy" id="58343"/>
    <lineage>
        <taxon>Bacteria</taxon>
        <taxon>Bacillati</taxon>
        <taxon>Actinomycetota</taxon>
        <taxon>Actinomycetes</taxon>
        <taxon>Kitasatosporales</taxon>
        <taxon>Streptomycetaceae</taxon>
        <taxon>Streptomyces</taxon>
        <taxon>Streptomyces aurantiacus group</taxon>
    </lineage>
</organism>
<dbReference type="AlphaFoldDB" id="A0AAW8F5V8"/>
<evidence type="ECO:0000256" key="1">
    <source>
        <dbReference type="SAM" id="MobiDB-lite"/>
    </source>
</evidence>
<evidence type="ECO:0000313" key="2">
    <source>
        <dbReference type="EMBL" id="MDQ0904163.1"/>
    </source>
</evidence>
<gene>
    <name evidence="2" type="ORF">QFZ22_000148</name>
</gene>
<accession>A0AAW8F5V8</accession>
<comment type="caution">
    <text evidence="2">The sequence shown here is derived from an EMBL/GenBank/DDBJ whole genome shotgun (WGS) entry which is preliminary data.</text>
</comment>
<dbReference type="EMBL" id="JAUSZV010000001">
    <property type="protein sequence ID" value="MDQ0904163.1"/>
    <property type="molecule type" value="Genomic_DNA"/>
</dbReference>
<feature type="compositionally biased region" description="Low complexity" evidence="1">
    <location>
        <begin position="1"/>
        <end position="17"/>
    </location>
</feature>
<evidence type="ECO:0000313" key="3">
    <source>
        <dbReference type="Proteomes" id="UP001234216"/>
    </source>
</evidence>
<proteinExistence type="predicted"/>
<name>A0AAW8F5V8_9ACTN</name>
<dbReference type="Proteomes" id="UP001234216">
    <property type="component" value="Unassembled WGS sequence"/>
</dbReference>
<protein>
    <recommendedName>
        <fullName evidence="4">LapB rubredoxin metal binding domain-containing protein</fullName>
    </recommendedName>
</protein>
<reference evidence="2" key="1">
    <citation type="submission" date="2023-07" db="EMBL/GenBank/DDBJ databases">
        <title>Comparative genomics of wheat-associated soil bacteria to identify genetic determinants of phenazine resistance.</title>
        <authorList>
            <person name="Mouncey N."/>
        </authorList>
    </citation>
    <scope>NUCLEOTIDE SEQUENCE</scope>
    <source>
        <strain evidence="2">V4I22</strain>
    </source>
</reference>